<comment type="similarity">
    <text evidence="1">Belongs to the GSP E family.</text>
</comment>
<dbReference type="GO" id="GO:0016887">
    <property type="term" value="F:ATP hydrolysis activity"/>
    <property type="evidence" value="ECO:0007669"/>
    <property type="project" value="InterPro"/>
</dbReference>
<proteinExistence type="inferred from homology"/>
<dbReference type="SUPFAM" id="SSF52540">
    <property type="entry name" value="P-loop containing nucleoside triphosphate hydrolases"/>
    <property type="match status" value="1"/>
</dbReference>
<evidence type="ECO:0000313" key="4">
    <source>
        <dbReference type="Proteomes" id="UP000183469"/>
    </source>
</evidence>
<evidence type="ECO:0000256" key="1">
    <source>
        <dbReference type="ARBA" id="ARBA00006611"/>
    </source>
</evidence>
<accession>A0A1H3VPU0</accession>
<dbReference type="GO" id="GO:0005524">
    <property type="term" value="F:ATP binding"/>
    <property type="evidence" value="ECO:0007669"/>
    <property type="project" value="InterPro"/>
</dbReference>
<dbReference type="Proteomes" id="UP000183469">
    <property type="component" value="Unassembled WGS sequence"/>
</dbReference>
<dbReference type="InterPro" id="IPR027417">
    <property type="entry name" value="P-loop_NTPase"/>
</dbReference>
<evidence type="ECO:0000259" key="2">
    <source>
        <dbReference type="Pfam" id="PF00437"/>
    </source>
</evidence>
<dbReference type="PANTHER" id="PTHR30486">
    <property type="entry name" value="TWITCHING MOTILITY PROTEIN PILT"/>
    <property type="match status" value="1"/>
</dbReference>
<dbReference type="InterPro" id="IPR050921">
    <property type="entry name" value="T4SS_GSP_E_ATPase"/>
</dbReference>
<dbReference type="AlphaFoldDB" id="A0A1H3VPU0"/>
<sequence>MAKKQEAIKRALGTLEYTLGFEIMNFLQDKDVNEIIVNPDTKIWVDTFSKGRVLTDYTLDSGKSEQIIYQVADLTNTVCSASKPTLGAELPDGSRFQGFLPDVVTAPSFIIRKHTERKLTLMDYVNDGVLTPRQREIILEAIRDRKNIIAAGGTKTGKTTFLNAILAEMSKTDDRIVLLEDTRELKCAARNYLSLKTTESCSMNDLLHDTLRATPDRIVVGEVRGDEALALLDAWNTGHDGGCSTVHSSSAMLTLRRLEQLVSRVSVTPQQETIAGAVDMIVYLRRKGTGRVVEEIIGIDGYDGEKGRYITHELV</sequence>
<dbReference type="Gene3D" id="3.30.450.90">
    <property type="match status" value="1"/>
</dbReference>
<dbReference type="PANTHER" id="PTHR30486:SF6">
    <property type="entry name" value="TYPE IV PILUS RETRACTATION ATPASE PILT"/>
    <property type="match status" value="1"/>
</dbReference>
<reference evidence="3 4" key="1">
    <citation type="submission" date="2016-10" db="EMBL/GenBank/DDBJ databases">
        <authorList>
            <person name="de Groot N.N."/>
        </authorList>
    </citation>
    <scope>NUCLEOTIDE SEQUENCE [LARGE SCALE GENOMIC DNA]</scope>
    <source>
        <strain evidence="3 4">DSM 2872</strain>
    </source>
</reference>
<dbReference type="GO" id="GO:0005737">
    <property type="term" value="C:cytoplasm"/>
    <property type="evidence" value="ECO:0007669"/>
    <property type="project" value="InterPro"/>
</dbReference>
<gene>
    <name evidence="3" type="ORF">SAMN05660648_00463</name>
</gene>
<organism evidence="3 4">
    <name type="scientific">Selenomonas ruminantium</name>
    <dbReference type="NCBI Taxonomy" id="971"/>
    <lineage>
        <taxon>Bacteria</taxon>
        <taxon>Bacillati</taxon>
        <taxon>Bacillota</taxon>
        <taxon>Negativicutes</taxon>
        <taxon>Selenomonadales</taxon>
        <taxon>Selenomonadaceae</taxon>
        <taxon>Selenomonas</taxon>
    </lineage>
</organism>
<protein>
    <submittedName>
        <fullName evidence="3">Type IV secretion system protein VirB11</fullName>
    </submittedName>
</protein>
<dbReference type="Gene3D" id="3.40.50.300">
    <property type="entry name" value="P-loop containing nucleotide triphosphate hydrolases"/>
    <property type="match status" value="1"/>
</dbReference>
<dbReference type="RefSeq" id="WP_074670571.1">
    <property type="nucleotide sequence ID" value="NZ_FNQG01000002.1"/>
</dbReference>
<dbReference type="CDD" id="cd01130">
    <property type="entry name" value="VirB11-like_ATPase"/>
    <property type="match status" value="1"/>
</dbReference>
<dbReference type="NCBIfam" id="TIGR02782">
    <property type="entry name" value="TrbB_P"/>
    <property type="match status" value="1"/>
</dbReference>
<dbReference type="Pfam" id="PF00437">
    <property type="entry name" value="T2SSE"/>
    <property type="match status" value="1"/>
</dbReference>
<dbReference type="InterPro" id="IPR001482">
    <property type="entry name" value="T2SS/T4SS_dom"/>
</dbReference>
<feature type="domain" description="Bacterial type II secretion system protein E" evidence="2">
    <location>
        <begin position="25"/>
        <end position="282"/>
    </location>
</feature>
<evidence type="ECO:0000313" key="3">
    <source>
        <dbReference type="EMBL" id="SDZ76769.1"/>
    </source>
</evidence>
<dbReference type="InterPro" id="IPR014149">
    <property type="entry name" value="Conjug-transfer_TrbB"/>
</dbReference>
<dbReference type="OrthoDB" id="9810761at2"/>
<dbReference type="EMBL" id="FNQG01000002">
    <property type="protein sequence ID" value="SDZ76769.1"/>
    <property type="molecule type" value="Genomic_DNA"/>
</dbReference>
<name>A0A1H3VPU0_SELRU</name>